<proteinExistence type="inferred from homology"/>
<gene>
    <name evidence="4" type="ORF">YC6258_01041</name>
</gene>
<comment type="similarity">
    <text evidence="1">Belongs to the membrane fusion protein (MFP) (TC 8.A.1) family.</text>
</comment>
<dbReference type="Gene3D" id="1.10.287.470">
    <property type="entry name" value="Helix hairpin bin"/>
    <property type="match status" value="1"/>
</dbReference>
<feature type="chain" id="PRO_5002183358" evidence="2">
    <location>
        <begin position="23"/>
        <end position="363"/>
    </location>
</feature>
<evidence type="ECO:0000313" key="4">
    <source>
        <dbReference type="EMBL" id="AJQ93091.1"/>
    </source>
</evidence>
<evidence type="ECO:0000256" key="2">
    <source>
        <dbReference type="SAM" id="SignalP"/>
    </source>
</evidence>
<dbReference type="Gene3D" id="2.40.420.20">
    <property type="match status" value="1"/>
</dbReference>
<name>A0A0C5VFW5_9GAMM</name>
<dbReference type="AlphaFoldDB" id="A0A0C5VFW5"/>
<feature type="signal peptide" evidence="2">
    <location>
        <begin position="1"/>
        <end position="22"/>
    </location>
</feature>
<dbReference type="PANTHER" id="PTHR30469">
    <property type="entry name" value="MULTIDRUG RESISTANCE PROTEIN MDTA"/>
    <property type="match status" value="1"/>
</dbReference>
<organism evidence="4 5">
    <name type="scientific">Gynuella sunshinyii YC6258</name>
    <dbReference type="NCBI Taxonomy" id="1445510"/>
    <lineage>
        <taxon>Bacteria</taxon>
        <taxon>Pseudomonadati</taxon>
        <taxon>Pseudomonadota</taxon>
        <taxon>Gammaproteobacteria</taxon>
        <taxon>Oceanospirillales</taxon>
        <taxon>Saccharospirillaceae</taxon>
        <taxon>Gynuella</taxon>
    </lineage>
</organism>
<dbReference type="Gene3D" id="2.40.50.100">
    <property type="match status" value="1"/>
</dbReference>
<dbReference type="SUPFAM" id="SSF111369">
    <property type="entry name" value="HlyD-like secretion proteins"/>
    <property type="match status" value="1"/>
</dbReference>
<evidence type="ECO:0000313" key="5">
    <source>
        <dbReference type="Proteomes" id="UP000032266"/>
    </source>
</evidence>
<dbReference type="PANTHER" id="PTHR30469:SF20">
    <property type="entry name" value="EFFLUX RND TRANSPORTER PERIPLASMIC ADAPTOR SUBUNIT"/>
    <property type="match status" value="1"/>
</dbReference>
<dbReference type="EMBL" id="CP007142">
    <property type="protein sequence ID" value="AJQ93091.1"/>
    <property type="molecule type" value="Genomic_DNA"/>
</dbReference>
<accession>A0A0C5VFW5</accession>
<dbReference type="RefSeq" id="WP_044615993.1">
    <property type="nucleotide sequence ID" value="NZ_CP007142.1"/>
</dbReference>
<evidence type="ECO:0000259" key="3">
    <source>
        <dbReference type="Pfam" id="PF25917"/>
    </source>
</evidence>
<dbReference type="HOGENOM" id="CLU_018816_1_0_6"/>
<dbReference type="GO" id="GO:0015562">
    <property type="term" value="F:efflux transmembrane transporter activity"/>
    <property type="evidence" value="ECO:0007669"/>
    <property type="project" value="TreeGrafter"/>
</dbReference>
<dbReference type="GO" id="GO:1990281">
    <property type="term" value="C:efflux pump complex"/>
    <property type="evidence" value="ECO:0007669"/>
    <property type="project" value="TreeGrafter"/>
</dbReference>
<dbReference type="Proteomes" id="UP000032266">
    <property type="component" value="Chromosome"/>
</dbReference>
<evidence type="ECO:0000256" key="1">
    <source>
        <dbReference type="ARBA" id="ARBA00009477"/>
    </source>
</evidence>
<sequence>MHQFKLLFFAALLCSFCSFAMAEEEVTASNQIRKVKLYRVEQNGIAGIRTFPADIVSENSANLSFKVPGQIKVLSIKKGEMVKKGQVLAKLDDTDYRVQVDSANASYSLASAQYERIRESALKAVTTASQLDEARASLEEAKAALDDATNQLTYTVIKAPFDGMVADTYQDQEEYVGAATPVLTLIQVEPLNVSFDAPASLLARLSDHVKAKSYHPGVIFDQLPGRTFSSTFKEMTAIPDSGTRSYSVVLSLPKPAEINGIILPGMTAKVLVDIGELLDSEKAGVLAPVESVFYRPGSENKYVWLYDASTHTISSRAVQGDEVIGSNIVITEGLSKGDQIVAAGTYLLYEGQVITPWTSMGDK</sequence>
<keyword evidence="2" id="KW-0732">Signal</keyword>
<dbReference type="Pfam" id="PF25917">
    <property type="entry name" value="BSH_RND"/>
    <property type="match status" value="1"/>
</dbReference>
<protein>
    <submittedName>
        <fullName evidence="4">Membrane-fusion protein</fullName>
    </submittedName>
</protein>
<reference evidence="4 5" key="1">
    <citation type="submission" date="2014-01" db="EMBL/GenBank/DDBJ databases">
        <title>Full genme sequencing of cellulolytic bacterium Gynuella sunshinyii YC6258T gen. nov., sp. nov.</title>
        <authorList>
            <person name="Khan H."/>
            <person name="Chung E.J."/>
            <person name="Chung Y.R."/>
        </authorList>
    </citation>
    <scope>NUCLEOTIDE SEQUENCE [LARGE SCALE GENOMIC DNA]</scope>
    <source>
        <strain evidence="4 5">YC6258</strain>
    </source>
</reference>
<dbReference type="NCBIfam" id="TIGR01730">
    <property type="entry name" value="RND_mfp"/>
    <property type="match status" value="1"/>
</dbReference>
<dbReference type="KEGG" id="gsn:YC6258_01041"/>
<dbReference type="OrthoDB" id="1185083at2"/>
<feature type="domain" description="Multidrug resistance protein MdtA-like barrel-sandwich hybrid" evidence="3">
    <location>
        <begin position="61"/>
        <end position="181"/>
    </location>
</feature>
<dbReference type="STRING" id="1445510.YC6258_01041"/>
<keyword evidence="5" id="KW-1185">Reference proteome</keyword>
<dbReference type="InterPro" id="IPR006143">
    <property type="entry name" value="RND_pump_MFP"/>
</dbReference>
<dbReference type="InterPro" id="IPR058625">
    <property type="entry name" value="MdtA-like_BSH"/>
</dbReference>
<dbReference type="Gene3D" id="2.40.30.170">
    <property type="match status" value="1"/>
</dbReference>